<keyword evidence="6" id="KW-0067">ATP-binding</keyword>
<keyword evidence="3" id="KW-1003">Cell membrane</keyword>
<dbReference type="Pfam" id="PF00005">
    <property type="entry name" value="ABC_tran"/>
    <property type="match status" value="2"/>
</dbReference>
<dbReference type="InterPro" id="IPR017871">
    <property type="entry name" value="ABC_transporter-like_CS"/>
</dbReference>
<dbReference type="PROSITE" id="PS00211">
    <property type="entry name" value="ABC_TRANSPORTER_1"/>
    <property type="match status" value="1"/>
</dbReference>
<dbReference type="GO" id="GO:0005524">
    <property type="term" value="F:ATP binding"/>
    <property type="evidence" value="ECO:0007669"/>
    <property type="project" value="UniProtKB-KW"/>
</dbReference>
<dbReference type="EMBL" id="PGVE01000041">
    <property type="protein sequence ID" value="PLS05405.1"/>
    <property type="molecule type" value="Genomic_DNA"/>
</dbReference>
<dbReference type="CDD" id="cd03216">
    <property type="entry name" value="ABC_Carb_Monos_I"/>
    <property type="match status" value="1"/>
</dbReference>
<sequence length="502" mass="56242">MEIALKMSGIKKSFNGVPVLKGIDLEIRKGEIHALLGENGAGKSTLMNILGGILQPDQGSIELFGNKVSIPNPHTSKQFGIGFIHQELNLVSDLTIYENLFLGKERTNALGFLEKKKMVQETSKVLDLLDVHLHPRKLIFELDVSMKQIVEIARSLLQDSKIIIMDEPTTSLTDKEITKLFKVMRNLKESGYSIIFISHKLKEVLSICDRYTVLRDGELASSGDIRDVTEEILAKYMIGKELSSTEQYVTREIGDILLEVKNLSAHHSFYNIQFSLRKGEILGFTGLSGDGRTELFETIFGFRTGYFGDIIVKGKKVKVKHPTSAVSNGIGFVPKNRKENGIVKDLSVLQNMTLSSLKKFTEPLIVNQKKEEQTYQVYQQQLNIKAVDIHSSIANLSGGNQQKVILAKWLVADTEVIILDNPTQGVDIGARNDIYELIVENARKGKSFIILSSDFGEIRRICDRIYVMFQGKITAELKREEASDETLMIYATGAKIKEVSKK</sequence>
<name>A0A2N5HIR1_9BACI</name>
<dbReference type="GO" id="GO:0016887">
    <property type="term" value="F:ATP hydrolysis activity"/>
    <property type="evidence" value="ECO:0007669"/>
    <property type="project" value="InterPro"/>
</dbReference>
<comment type="subcellular location">
    <subcellularLocation>
        <location evidence="1">Cell membrane</location>
        <topology evidence="1">Peripheral membrane protein</topology>
    </subcellularLocation>
</comment>
<feature type="domain" description="ABC transporter" evidence="9">
    <location>
        <begin position="5"/>
        <end position="241"/>
    </location>
</feature>
<dbReference type="Gene3D" id="3.40.50.300">
    <property type="entry name" value="P-loop containing nucleotide triphosphate hydrolases"/>
    <property type="match status" value="2"/>
</dbReference>
<organism evidence="10 11">
    <name type="scientific">Neobacillus cucumis</name>
    <dbReference type="NCBI Taxonomy" id="1740721"/>
    <lineage>
        <taxon>Bacteria</taxon>
        <taxon>Bacillati</taxon>
        <taxon>Bacillota</taxon>
        <taxon>Bacilli</taxon>
        <taxon>Bacillales</taxon>
        <taxon>Bacillaceae</taxon>
        <taxon>Neobacillus</taxon>
    </lineage>
</organism>
<keyword evidence="5" id="KW-0547">Nucleotide-binding</keyword>
<comment type="caution">
    <text evidence="10">The sequence shown here is derived from an EMBL/GenBank/DDBJ whole genome shotgun (WGS) entry which is preliminary data.</text>
</comment>
<keyword evidence="2" id="KW-0813">Transport</keyword>
<dbReference type="CDD" id="cd03215">
    <property type="entry name" value="ABC_Carb_Monos_II"/>
    <property type="match status" value="1"/>
</dbReference>
<accession>A0A2N5HIR1</accession>
<dbReference type="InterPro" id="IPR050107">
    <property type="entry name" value="ABC_carbohydrate_import_ATPase"/>
</dbReference>
<keyword evidence="7" id="KW-1278">Translocase</keyword>
<protein>
    <submittedName>
        <fullName evidence="10">ABC transporter</fullName>
    </submittedName>
</protein>
<evidence type="ECO:0000256" key="1">
    <source>
        <dbReference type="ARBA" id="ARBA00004202"/>
    </source>
</evidence>
<keyword evidence="4" id="KW-0677">Repeat</keyword>
<dbReference type="GO" id="GO:0005886">
    <property type="term" value="C:plasma membrane"/>
    <property type="evidence" value="ECO:0007669"/>
    <property type="project" value="UniProtKB-SubCell"/>
</dbReference>
<dbReference type="Proteomes" id="UP000234950">
    <property type="component" value="Unassembled WGS sequence"/>
</dbReference>
<evidence type="ECO:0000313" key="11">
    <source>
        <dbReference type="Proteomes" id="UP000234950"/>
    </source>
</evidence>
<evidence type="ECO:0000256" key="3">
    <source>
        <dbReference type="ARBA" id="ARBA00022475"/>
    </source>
</evidence>
<evidence type="ECO:0000256" key="2">
    <source>
        <dbReference type="ARBA" id="ARBA00022448"/>
    </source>
</evidence>
<keyword evidence="11" id="KW-1185">Reference proteome</keyword>
<dbReference type="PROSITE" id="PS50893">
    <property type="entry name" value="ABC_TRANSPORTER_2"/>
    <property type="match status" value="2"/>
</dbReference>
<dbReference type="PANTHER" id="PTHR43790:SF9">
    <property type="entry name" value="GALACTOFURANOSE TRANSPORTER ATP-BINDING PROTEIN YTFR"/>
    <property type="match status" value="1"/>
</dbReference>
<reference evidence="10 11" key="1">
    <citation type="submission" date="2017-11" db="EMBL/GenBank/DDBJ databases">
        <title>Comparitive Functional Genomics of Dry Heat Resistant strains isolated from the Viking Spacecraft.</title>
        <authorList>
            <person name="Seuylemezian A."/>
            <person name="Cooper K."/>
            <person name="Vaishampayan P."/>
        </authorList>
    </citation>
    <scope>NUCLEOTIDE SEQUENCE [LARGE SCALE GENOMIC DNA]</scope>
    <source>
        <strain evidence="10 11">V32-6</strain>
    </source>
</reference>
<gene>
    <name evidence="10" type="ORF">CVD27_10425</name>
</gene>
<keyword evidence="8" id="KW-0472">Membrane</keyword>
<dbReference type="FunFam" id="3.40.50.300:FF:000127">
    <property type="entry name" value="Ribose import ATP-binding protein RbsA"/>
    <property type="match status" value="1"/>
</dbReference>
<dbReference type="InterPro" id="IPR003593">
    <property type="entry name" value="AAA+_ATPase"/>
</dbReference>
<evidence type="ECO:0000313" key="10">
    <source>
        <dbReference type="EMBL" id="PLS05405.1"/>
    </source>
</evidence>
<feature type="domain" description="ABC transporter" evidence="9">
    <location>
        <begin position="251"/>
        <end position="495"/>
    </location>
</feature>
<dbReference type="PANTHER" id="PTHR43790">
    <property type="entry name" value="CARBOHYDRATE TRANSPORT ATP-BINDING PROTEIN MG119-RELATED"/>
    <property type="match status" value="1"/>
</dbReference>
<dbReference type="AlphaFoldDB" id="A0A2N5HIR1"/>
<evidence type="ECO:0000256" key="7">
    <source>
        <dbReference type="ARBA" id="ARBA00022967"/>
    </source>
</evidence>
<dbReference type="SUPFAM" id="SSF52540">
    <property type="entry name" value="P-loop containing nucleoside triphosphate hydrolases"/>
    <property type="match status" value="2"/>
</dbReference>
<dbReference type="OrthoDB" id="9771863at2"/>
<dbReference type="SMART" id="SM00382">
    <property type="entry name" value="AAA"/>
    <property type="match status" value="2"/>
</dbReference>
<dbReference type="RefSeq" id="WP_101647845.1">
    <property type="nucleotide sequence ID" value="NZ_PGVE01000041.1"/>
</dbReference>
<evidence type="ECO:0000256" key="8">
    <source>
        <dbReference type="ARBA" id="ARBA00023136"/>
    </source>
</evidence>
<evidence type="ECO:0000256" key="5">
    <source>
        <dbReference type="ARBA" id="ARBA00022741"/>
    </source>
</evidence>
<proteinExistence type="predicted"/>
<evidence type="ECO:0000256" key="4">
    <source>
        <dbReference type="ARBA" id="ARBA00022737"/>
    </source>
</evidence>
<evidence type="ECO:0000259" key="9">
    <source>
        <dbReference type="PROSITE" id="PS50893"/>
    </source>
</evidence>
<evidence type="ECO:0000256" key="6">
    <source>
        <dbReference type="ARBA" id="ARBA00022840"/>
    </source>
</evidence>
<dbReference type="InterPro" id="IPR027417">
    <property type="entry name" value="P-loop_NTPase"/>
</dbReference>
<dbReference type="InterPro" id="IPR003439">
    <property type="entry name" value="ABC_transporter-like_ATP-bd"/>
</dbReference>